<dbReference type="AlphaFoldDB" id="A0A6S6QTP9"/>
<dbReference type="SMART" id="SM00062">
    <property type="entry name" value="PBPb"/>
    <property type="match status" value="1"/>
</dbReference>
<keyword evidence="3 5" id="KW-0732">Signal</keyword>
<feature type="signal peptide" evidence="5">
    <location>
        <begin position="1"/>
        <end position="16"/>
    </location>
</feature>
<evidence type="ECO:0000313" key="7">
    <source>
        <dbReference type="EMBL" id="BCJ90310.1"/>
    </source>
</evidence>
<keyword evidence="8" id="KW-1185">Reference proteome</keyword>
<dbReference type="KEGG" id="tso:IZ6_10450"/>
<dbReference type="Pfam" id="PF00497">
    <property type="entry name" value="SBP_bac_3"/>
    <property type="match status" value="1"/>
</dbReference>
<evidence type="ECO:0000256" key="2">
    <source>
        <dbReference type="ARBA" id="ARBA00010333"/>
    </source>
</evidence>
<dbReference type="SUPFAM" id="SSF53850">
    <property type="entry name" value="Periplasmic binding protein-like II"/>
    <property type="match status" value="1"/>
</dbReference>
<evidence type="ECO:0000256" key="4">
    <source>
        <dbReference type="RuleBase" id="RU003744"/>
    </source>
</evidence>
<dbReference type="PANTHER" id="PTHR35936:SF17">
    <property type="entry name" value="ARGININE-BINDING EXTRACELLULAR PROTEIN ARTP"/>
    <property type="match status" value="1"/>
</dbReference>
<reference evidence="7 8" key="1">
    <citation type="submission" date="2020-08" db="EMBL/GenBank/DDBJ databases">
        <title>Genome sequence of Rhizobiales bacterium strain IZ6.</title>
        <authorList>
            <person name="Nakai R."/>
            <person name="Naganuma T."/>
        </authorList>
    </citation>
    <scope>NUCLEOTIDE SEQUENCE [LARGE SCALE GENOMIC DNA]</scope>
    <source>
        <strain evidence="7 8">IZ6</strain>
    </source>
</reference>
<dbReference type="GO" id="GO:0030313">
    <property type="term" value="C:cell envelope"/>
    <property type="evidence" value="ECO:0007669"/>
    <property type="project" value="UniProtKB-SubCell"/>
</dbReference>
<feature type="domain" description="Solute-binding protein family 3/N-terminal" evidence="6">
    <location>
        <begin position="21"/>
        <end position="250"/>
    </location>
</feature>
<dbReference type="PROSITE" id="PS01039">
    <property type="entry name" value="SBP_BACTERIAL_3"/>
    <property type="match status" value="1"/>
</dbReference>
<dbReference type="InterPro" id="IPR001638">
    <property type="entry name" value="Solute-binding_3/MltF_N"/>
</dbReference>
<comment type="subcellular location">
    <subcellularLocation>
        <location evidence="1">Cell envelope</location>
    </subcellularLocation>
</comment>
<organism evidence="7 8">
    <name type="scientific">Terrihabitans soli</name>
    <dbReference type="NCBI Taxonomy" id="708113"/>
    <lineage>
        <taxon>Bacteria</taxon>
        <taxon>Pseudomonadati</taxon>
        <taxon>Pseudomonadota</taxon>
        <taxon>Alphaproteobacteria</taxon>
        <taxon>Hyphomicrobiales</taxon>
        <taxon>Terrihabitans</taxon>
    </lineage>
</organism>
<dbReference type="Proteomes" id="UP000515317">
    <property type="component" value="Chromosome"/>
</dbReference>
<evidence type="ECO:0000256" key="5">
    <source>
        <dbReference type="SAM" id="SignalP"/>
    </source>
</evidence>
<dbReference type="InterPro" id="IPR018313">
    <property type="entry name" value="SBP_3_CS"/>
</dbReference>
<sequence>MVLALASLVLAAPASAKNWTELRIGVSGNYPPFTFVDEHDRFQGFEIDLALALCQRMGVKCEFVKEEWEDMIPSLVAHSIDAIFASMSITEDRKKQIAFSNRYYTTPTSLVARKALNLRDTSPAGMKGRVIGVQRDTLQADYLKEVYVSAGAVARIYTTQAEAQFELARGQIDAIMVDKLSVYDWLAQTQGECCAYAGEDLTDAHYIGEGVGVGLRKEDGDLLQMINRAIDQIIADGTYKKINDKYFPFSVY</sequence>
<protein>
    <submittedName>
        <fullName evidence="7">Amino acid ABC transporter</fullName>
    </submittedName>
</protein>
<comment type="similarity">
    <text evidence="2 4">Belongs to the bacterial solute-binding protein 3 family.</text>
</comment>
<dbReference type="Gene3D" id="3.40.190.10">
    <property type="entry name" value="Periplasmic binding protein-like II"/>
    <property type="match status" value="2"/>
</dbReference>
<dbReference type="EMBL" id="AP023361">
    <property type="protein sequence ID" value="BCJ90310.1"/>
    <property type="molecule type" value="Genomic_DNA"/>
</dbReference>
<evidence type="ECO:0000313" key="8">
    <source>
        <dbReference type="Proteomes" id="UP000515317"/>
    </source>
</evidence>
<feature type="chain" id="PRO_5027893040" evidence="5">
    <location>
        <begin position="17"/>
        <end position="252"/>
    </location>
</feature>
<evidence type="ECO:0000259" key="6">
    <source>
        <dbReference type="SMART" id="SM00062"/>
    </source>
</evidence>
<evidence type="ECO:0000256" key="3">
    <source>
        <dbReference type="ARBA" id="ARBA00022729"/>
    </source>
</evidence>
<dbReference type="PANTHER" id="PTHR35936">
    <property type="entry name" value="MEMBRANE-BOUND LYTIC MUREIN TRANSGLYCOSYLASE F"/>
    <property type="match status" value="1"/>
</dbReference>
<evidence type="ECO:0000256" key="1">
    <source>
        <dbReference type="ARBA" id="ARBA00004196"/>
    </source>
</evidence>
<gene>
    <name evidence="7" type="ORF">IZ6_10450</name>
</gene>
<accession>A0A6S6QTP9</accession>
<name>A0A6S6QTP9_9HYPH</name>
<proteinExistence type="inferred from homology"/>